<dbReference type="Proteomes" id="UP001287286">
    <property type="component" value="Unassembled WGS sequence"/>
</dbReference>
<sequence>MEDQSGLGEEPLRTKFKYLRSQPPTDGGPPLPLYFRRPATFTHSCCLAPPVPRSLFFTIRFAQQPLLLQPAAMAPAQNPFLLAADNSPALLPLLRETPSLASAQDDHGYSLVHAAASYNHLDLLRALVRELKVDVNLKDEDSETALFVVETVDAARVLVEELEADLYHRGSEGLTAREKIESEGDFPDVAHYLVSLENRDADSAIASVAANAIPDVIQQPPEGLEVTVGTMDQTEDIPGEVDPEFRRRIEELAQRQDFDAPSGQADLRKLVEDAILDQGLGEDRNVRPRHG</sequence>
<gene>
    <name evidence="1" type="ORF">Purlil1_8039</name>
</gene>
<organism evidence="1 2">
    <name type="scientific">Purpureocillium lilacinum</name>
    <name type="common">Paecilomyces lilacinus</name>
    <dbReference type="NCBI Taxonomy" id="33203"/>
    <lineage>
        <taxon>Eukaryota</taxon>
        <taxon>Fungi</taxon>
        <taxon>Dikarya</taxon>
        <taxon>Ascomycota</taxon>
        <taxon>Pezizomycotina</taxon>
        <taxon>Sordariomycetes</taxon>
        <taxon>Hypocreomycetidae</taxon>
        <taxon>Hypocreales</taxon>
        <taxon>Ophiocordycipitaceae</taxon>
        <taxon>Purpureocillium</taxon>
    </lineage>
</organism>
<reference evidence="1 2" key="1">
    <citation type="journal article" date="2024" name="Microbiol. Resour. Announc.">
        <title>Genome annotations for the ascomycete fungi Trichoderma harzianum, Trichoderma aggressivum, and Purpureocillium lilacinum.</title>
        <authorList>
            <person name="Beijen E.P.W."/>
            <person name="Ohm R.A."/>
        </authorList>
    </citation>
    <scope>NUCLEOTIDE SEQUENCE [LARGE SCALE GENOMIC DNA]</scope>
    <source>
        <strain evidence="1 2">CBS 150709</strain>
    </source>
</reference>
<proteinExistence type="predicted"/>
<dbReference type="Pfam" id="PF13857">
    <property type="entry name" value="Ank_5"/>
    <property type="match status" value="1"/>
</dbReference>
<accession>A0ABR0BWB3</accession>
<evidence type="ECO:0000313" key="1">
    <source>
        <dbReference type="EMBL" id="KAK4087708.1"/>
    </source>
</evidence>
<protein>
    <recommendedName>
        <fullName evidence="3">Ankyrin repeat-containing protein</fullName>
    </recommendedName>
</protein>
<evidence type="ECO:0000313" key="2">
    <source>
        <dbReference type="Proteomes" id="UP001287286"/>
    </source>
</evidence>
<dbReference type="InterPro" id="IPR036770">
    <property type="entry name" value="Ankyrin_rpt-contain_sf"/>
</dbReference>
<name>A0ABR0BWB3_PURLI</name>
<keyword evidence="2" id="KW-1185">Reference proteome</keyword>
<comment type="caution">
    <text evidence="1">The sequence shown here is derived from an EMBL/GenBank/DDBJ whole genome shotgun (WGS) entry which is preliminary data.</text>
</comment>
<dbReference type="SUPFAM" id="SSF48403">
    <property type="entry name" value="Ankyrin repeat"/>
    <property type="match status" value="1"/>
</dbReference>
<dbReference type="InterPro" id="IPR002110">
    <property type="entry name" value="Ankyrin_rpt"/>
</dbReference>
<dbReference type="Gene3D" id="1.25.40.20">
    <property type="entry name" value="Ankyrin repeat-containing domain"/>
    <property type="match status" value="1"/>
</dbReference>
<dbReference type="EMBL" id="JAWRVI010000030">
    <property type="protein sequence ID" value="KAK4087708.1"/>
    <property type="molecule type" value="Genomic_DNA"/>
</dbReference>
<evidence type="ECO:0008006" key="3">
    <source>
        <dbReference type="Google" id="ProtNLM"/>
    </source>
</evidence>